<sequence length="753" mass="83351">MNEKIKDLVGKMTLEEKAGMCSGKDFWNLKGVERLGIPEVMVTDGPHGLRKQKEAADHLGLNESIPAVCFPAACATAASFDKELLKTMGDALGEECQAEEVSVLLGPAVNIKRSPLCGRNFEYFSEDPYLTGKLASAFIQGVQNHHVGTSMKHFAANNQEHRRMTVSANLDERTLREIYLTGFEIAVKEAKPWSLMCSYNKINGTYSSENPYLLTQILRDEWGFEGFVVSDWGAVNERVAGLAAGLDLEMPGSGGETDHQIVEAVKEGTLSMELLDQAVERILERVLEYVDHKSKKDYDMDAHHDLAVSMEEQSAVLLKNEKNLLPLKKGTKVAFIGEFAKKPRYQGGGSSHIQGYRLDNALDSAMEWGDVFYAKGFPADKDAWNTTDVESAVEAAKRAQVAVIFAGLPDVFESEGYDRTHMKLPDAQNRVIEAVRQVQPNTVVVLHNGSPVEMPWVNDVPAILEMYLGGQGVGQACVNLLFGKANPSGKLPETFPKKLSDNPSYLNFPGMGDDVNYAEGIFVGYRYYDMKEMDVQFPFGFGLSYSTFSIGNLRMNKEELGAEDLLKVEVDVTNTGDRAGAEVVQLYVSDKTGSAIRPPRELKGFEKVFLEPGETETISFVLDRRSFSWYHEKIQDWYGADGAYDISIGSSSRDISLSQEVRLTGAVSIPLEIHRNTRMGDLLADPETAAFLKVYMEPLFSMFDKPDGGDAEANEVQDAFFQTIIMESPLRSIAGFAGLSREALDQLIQELKK</sequence>
<dbReference type="InterPro" id="IPR026891">
    <property type="entry name" value="Fn3-like"/>
</dbReference>
<dbReference type="InterPro" id="IPR036962">
    <property type="entry name" value="Glyco_hydro_3_N_sf"/>
</dbReference>
<proteinExistence type="inferred from homology"/>
<keyword evidence="3" id="KW-0119">Carbohydrate metabolism</keyword>
<dbReference type="AlphaFoldDB" id="A0A975AJJ8"/>
<dbReference type="InterPro" id="IPR002772">
    <property type="entry name" value="Glyco_hydro_3_C"/>
</dbReference>
<evidence type="ECO:0000256" key="3">
    <source>
        <dbReference type="ARBA" id="ARBA00023277"/>
    </source>
</evidence>
<dbReference type="FunFam" id="2.60.40.10:FF:000495">
    <property type="entry name" value="Periplasmic beta-glucosidase"/>
    <property type="match status" value="1"/>
</dbReference>
<evidence type="ECO:0000256" key="4">
    <source>
        <dbReference type="RuleBase" id="RU361161"/>
    </source>
</evidence>
<organism evidence="6 7">
    <name type="scientific">Alkalibacter rhizosphaerae</name>
    <dbReference type="NCBI Taxonomy" id="2815577"/>
    <lineage>
        <taxon>Bacteria</taxon>
        <taxon>Bacillati</taxon>
        <taxon>Bacillota</taxon>
        <taxon>Clostridia</taxon>
        <taxon>Eubacteriales</taxon>
        <taxon>Eubacteriaceae</taxon>
        <taxon>Alkalibacter</taxon>
    </lineage>
</organism>
<dbReference type="InterPro" id="IPR013783">
    <property type="entry name" value="Ig-like_fold"/>
</dbReference>
<dbReference type="InterPro" id="IPR050288">
    <property type="entry name" value="Cellulose_deg_GH3"/>
</dbReference>
<feature type="domain" description="Fibronectin type III-like" evidence="5">
    <location>
        <begin position="582"/>
        <end position="652"/>
    </location>
</feature>
<comment type="similarity">
    <text evidence="1 4">Belongs to the glycosyl hydrolase 3 family.</text>
</comment>
<dbReference type="PANTHER" id="PTHR42715">
    <property type="entry name" value="BETA-GLUCOSIDASE"/>
    <property type="match status" value="1"/>
</dbReference>
<evidence type="ECO:0000313" key="7">
    <source>
        <dbReference type="Proteomes" id="UP000663499"/>
    </source>
</evidence>
<dbReference type="Pfam" id="PF14310">
    <property type="entry name" value="Fn3-like"/>
    <property type="match status" value="1"/>
</dbReference>
<gene>
    <name evidence="6" type="ORF">J0B03_08370</name>
</gene>
<evidence type="ECO:0000259" key="5">
    <source>
        <dbReference type="SMART" id="SM01217"/>
    </source>
</evidence>
<dbReference type="InterPro" id="IPR017853">
    <property type="entry name" value="GH"/>
</dbReference>
<dbReference type="InterPro" id="IPR019800">
    <property type="entry name" value="Glyco_hydro_3_AS"/>
</dbReference>
<keyword evidence="2 4" id="KW-0378">Hydrolase</keyword>
<dbReference type="GO" id="GO:0005975">
    <property type="term" value="P:carbohydrate metabolic process"/>
    <property type="evidence" value="ECO:0007669"/>
    <property type="project" value="InterPro"/>
</dbReference>
<dbReference type="Pfam" id="PF01915">
    <property type="entry name" value="Glyco_hydro_3_C"/>
    <property type="match status" value="1"/>
</dbReference>
<reference evidence="6" key="1">
    <citation type="submission" date="2021-03" db="EMBL/GenBank/DDBJ databases">
        <title>Alkalibacter marinus sp. nov., isolated from tidal flat sediment.</title>
        <authorList>
            <person name="Namirimu T."/>
            <person name="Yang J.-A."/>
            <person name="Yang S.-H."/>
            <person name="Kim Y.-J."/>
            <person name="Kwon K.K."/>
        </authorList>
    </citation>
    <scope>NUCLEOTIDE SEQUENCE</scope>
    <source>
        <strain evidence="6">ES005</strain>
    </source>
</reference>
<dbReference type="Gene3D" id="2.60.40.10">
    <property type="entry name" value="Immunoglobulins"/>
    <property type="match status" value="1"/>
</dbReference>
<keyword evidence="7" id="KW-1185">Reference proteome</keyword>
<evidence type="ECO:0000256" key="1">
    <source>
        <dbReference type="ARBA" id="ARBA00005336"/>
    </source>
</evidence>
<protein>
    <submittedName>
        <fullName evidence="6">Glycoside hydrolase family 3 C-terminal domain-containing protein</fullName>
    </submittedName>
</protein>
<dbReference type="PANTHER" id="PTHR42715:SF10">
    <property type="entry name" value="BETA-GLUCOSIDASE"/>
    <property type="match status" value="1"/>
</dbReference>
<dbReference type="InterPro" id="IPR001764">
    <property type="entry name" value="Glyco_hydro_3_N"/>
</dbReference>
<name>A0A975AJJ8_9FIRM</name>
<dbReference type="PROSITE" id="PS00775">
    <property type="entry name" value="GLYCOSYL_HYDROL_F3"/>
    <property type="match status" value="1"/>
</dbReference>
<keyword evidence="4" id="KW-0326">Glycosidase</keyword>
<dbReference type="InterPro" id="IPR036881">
    <property type="entry name" value="Glyco_hydro_3_C_sf"/>
</dbReference>
<dbReference type="KEGG" id="alka:J0B03_08370"/>
<accession>A0A975AJJ8</accession>
<dbReference type="Proteomes" id="UP000663499">
    <property type="component" value="Chromosome"/>
</dbReference>
<dbReference type="EMBL" id="CP071444">
    <property type="protein sequence ID" value="QSX09700.1"/>
    <property type="molecule type" value="Genomic_DNA"/>
</dbReference>
<dbReference type="Gene3D" id="3.20.20.300">
    <property type="entry name" value="Glycoside hydrolase, family 3, N-terminal domain"/>
    <property type="match status" value="1"/>
</dbReference>
<evidence type="ECO:0000313" key="6">
    <source>
        <dbReference type="EMBL" id="QSX09700.1"/>
    </source>
</evidence>
<dbReference type="SUPFAM" id="SSF51445">
    <property type="entry name" value="(Trans)glycosidases"/>
    <property type="match status" value="1"/>
</dbReference>
<dbReference type="Pfam" id="PF00933">
    <property type="entry name" value="Glyco_hydro_3"/>
    <property type="match status" value="1"/>
</dbReference>
<dbReference type="Gene3D" id="3.40.50.1700">
    <property type="entry name" value="Glycoside hydrolase family 3 C-terminal domain"/>
    <property type="match status" value="1"/>
</dbReference>
<dbReference type="SMART" id="SM01217">
    <property type="entry name" value="Fn3_like"/>
    <property type="match status" value="1"/>
</dbReference>
<evidence type="ECO:0000256" key="2">
    <source>
        <dbReference type="ARBA" id="ARBA00022801"/>
    </source>
</evidence>
<dbReference type="SUPFAM" id="SSF52279">
    <property type="entry name" value="Beta-D-glucan exohydrolase, C-terminal domain"/>
    <property type="match status" value="1"/>
</dbReference>
<dbReference type="PRINTS" id="PR00133">
    <property type="entry name" value="GLHYDRLASE3"/>
</dbReference>
<dbReference type="GO" id="GO:0008422">
    <property type="term" value="F:beta-glucosidase activity"/>
    <property type="evidence" value="ECO:0007669"/>
    <property type="project" value="UniProtKB-ARBA"/>
</dbReference>